<feature type="region of interest" description="Disordered" evidence="1">
    <location>
        <begin position="198"/>
        <end position="262"/>
    </location>
</feature>
<keyword evidence="3" id="KW-1185">Reference proteome</keyword>
<proteinExistence type="predicted"/>
<gene>
    <name evidence="2" type="ORF">WJX73_005789</name>
</gene>
<protein>
    <recommendedName>
        <fullName evidence="4">Saposin B-type domain-containing protein</fullName>
    </recommendedName>
</protein>
<dbReference type="PANTHER" id="PTHR36058">
    <property type="entry name" value="NUCLEOPHOSMIN"/>
    <property type="match status" value="1"/>
</dbReference>
<accession>A0AAW1PLR5</accession>
<sequence length="262" mass="28998">MPEPKAVKTDVPYITCQVCELLAKHAHRQVKAKRDELAPGKKLLESDVLELVERLSNPAKDDGDWISKVDLVESGSVLKVVEMDETGKCGVECKTVQRAAEQIVEYTDTDLAELLWQGKLSRAQLTKWLCREATKSCVKKTPPLPANRKPGPDFQVADPQEAQMAKMMESMKEMGMGGKMYDRESMMQKYMGGYDDEPDLYEDLDLPEPVSKKASASSTGSAWTSAQEAMASSTNRAAGGSLRHARAHLNRQAYAGRRSDTN</sequence>
<evidence type="ECO:0008006" key="4">
    <source>
        <dbReference type="Google" id="ProtNLM"/>
    </source>
</evidence>
<feature type="compositionally biased region" description="Low complexity" evidence="1">
    <location>
        <begin position="207"/>
        <end position="226"/>
    </location>
</feature>
<dbReference type="Proteomes" id="UP001465755">
    <property type="component" value="Unassembled WGS sequence"/>
</dbReference>
<name>A0AAW1PLR5_9CHLO</name>
<evidence type="ECO:0000313" key="3">
    <source>
        <dbReference type="Proteomes" id="UP001465755"/>
    </source>
</evidence>
<evidence type="ECO:0000256" key="1">
    <source>
        <dbReference type="SAM" id="MobiDB-lite"/>
    </source>
</evidence>
<evidence type="ECO:0000313" key="2">
    <source>
        <dbReference type="EMBL" id="KAK9810765.1"/>
    </source>
</evidence>
<dbReference type="EMBL" id="JALJOQ010000014">
    <property type="protein sequence ID" value="KAK9810765.1"/>
    <property type="molecule type" value="Genomic_DNA"/>
</dbReference>
<dbReference type="AlphaFoldDB" id="A0AAW1PLR5"/>
<comment type="caution">
    <text evidence="2">The sequence shown here is derived from an EMBL/GenBank/DDBJ whole genome shotgun (WGS) entry which is preliminary data.</text>
</comment>
<organism evidence="2 3">
    <name type="scientific">Symbiochloris irregularis</name>
    <dbReference type="NCBI Taxonomy" id="706552"/>
    <lineage>
        <taxon>Eukaryota</taxon>
        <taxon>Viridiplantae</taxon>
        <taxon>Chlorophyta</taxon>
        <taxon>core chlorophytes</taxon>
        <taxon>Trebouxiophyceae</taxon>
        <taxon>Trebouxiales</taxon>
        <taxon>Trebouxiaceae</taxon>
        <taxon>Symbiochloris</taxon>
    </lineage>
</organism>
<reference evidence="2 3" key="1">
    <citation type="journal article" date="2024" name="Nat. Commun.">
        <title>Phylogenomics reveals the evolutionary origins of lichenization in chlorophyte algae.</title>
        <authorList>
            <person name="Puginier C."/>
            <person name="Libourel C."/>
            <person name="Otte J."/>
            <person name="Skaloud P."/>
            <person name="Haon M."/>
            <person name="Grisel S."/>
            <person name="Petersen M."/>
            <person name="Berrin J.G."/>
            <person name="Delaux P.M."/>
            <person name="Dal Grande F."/>
            <person name="Keller J."/>
        </authorList>
    </citation>
    <scope>NUCLEOTIDE SEQUENCE [LARGE SCALE GENOMIC DNA]</scope>
    <source>
        <strain evidence="2 3">SAG 2036</strain>
    </source>
</reference>
<dbReference type="PANTHER" id="PTHR36058:SF1">
    <property type="entry name" value="NUCLEOPHOSMIN"/>
    <property type="match status" value="1"/>
</dbReference>